<name>A0ABU1FRZ0_9MICC</name>
<proteinExistence type="predicted"/>
<evidence type="ECO:0000313" key="2">
    <source>
        <dbReference type="EMBL" id="MDR5711383.1"/>
    </source>
</evidence>
<comment type="caution">
    <text evidence="2">The sequence shown here is derived from an EMBL/GenBank/DDBJ whole genome shotgun (WGS) entry which is preliminary data.</text>
</comment>
<dbReference type="Proteomes" id="UP001260872">
    <property type="component" value="Unassembled WGS sequence"/>
</dbReference>
<dbReference type="RefSeq" id="WP_310536765.1">
    <property type="nucleotide sequence ID" value="NZ_BAAAOC010000022.1"/>
</dbReference>
<accession>A0ABU1FRZ0</accession>
<feature type="compositionally biased region" description="Basic and acidic residues" evidence="1">
    <location>
        <begin position="8"/>
        <end position="25"/>
    </location>
</feature>
<evidence type="ECO:0008006" key="4">
    <source>
        <dbReference type="Google" id="ProtNLM"/>
    </source>
</evidence>
<protein>
    <recommendedName>
        <fullName evidence="4">Holin</fullName>
    </recommendedName>
</protein>
<organism evidence="2 3">
    <name type="scientific">Nesterenkonia flava</name>
    <dbReference type="NCBI Taxonomy" id="469799"/>
    <lineage>
        <taxon>Bacteria</taxon>
        <taxon>Bacillati</taxon>
        <taxon>Actinomycetota</taxon>
        <taxon>Actinomycetes</taxon>
        <taxon>Micrococcales</taxon>
        <taxon>Micrococcaceae</taxon>
        <taxon>Nesterenkonia</taxon>
    </lineage>
</organism>
<dbReference type="EMBL" id="JAVKGT010000008">
    <property type="protein sequence ID" value="MDR5711383.1"/>
    <property type="molecule type" value="Genomic_DNA"/>
</dbReference>
<feature type="region of interest" description="Disordered" evidence="1">
    <location>
        <begin position="1"/>
        <end position="33"/>
    </location>
</feature>
<gene>
    <name evidence="2" type="ORF">RH857_04445</name>
</gene>
<keyword evidence="3" id="KW-1185">Reference proteome</keyword>
<sequence>MTEQEYLGNDKPKKHVVEGSDELKRNPGPSTQEVHPWKATLRTVVATVIGLVTSGLLTLLAEIAVEATTGTDFASSTEAFLAFSVATTGAVTRIMANPLVNAWLIHIGLGTGVELEASYKQKQARLARDTGH</sequence>
<evidence type="ECO:0000256" key="1">
    <source>
        <dbReference type="SAM" id="MobiDB-lite"/>
    </source>
</evidence>
<reference evidence="3" key="1">
    <citation type="submission" date="2023-07" db="EMBL/GenBank/DDBJ databases">
        <title>Description of three actinobacteria isolated from air of manufacturing shop in a pharmaceutical factory.</title>
        <authorList>
            <person name="Zhang D.-F."/>
        </authorList>
    </citation>
    <scope>NUCLEOTIDE SEQUENCE [LARGE SCALE GENOMIC DNA]</scope>
    <source>
        <strain evidence="3">CCTCC AB 207010</strain>
    </source>
</reference>
<evidence type="ECO:0000313" key="3">
    <source>
        <dbReference type="Proteomes" id="UP001260872"/>
    </source>
</evidence>